<name>L8GU46_ACACF</name>
<dbReference type="VEuPathDB" id="AmoebaDB:ACA1_177410"/>
<dbReference type="GeneID" id="14916857"/>
<sequence length="140" mass="16344">MSMTNLQNTINLKIKNELKRSSAYFCIDDREDETSLWPETEKDSEFASGVELSIYFKRSDGRKHYLLFKETLFNSGVYRIYSATHRAEGPPKLSFEPCHTEKKYNEQQYIEVGQAIREISETKAGLVTKQQLDDIIEDMF</sequence>
<dbReference type="RefSeq" id="XP_004338146.1">
    <property type="nucleotide sequence ID" value="XM_004338098.1"/>
</dbReference>
<dbReference type="KEGG" id="acan:ACA1_177410"/>
<keyword evidence="2" id="KW-1185">Reference proteome</keyword>
<gene>
    <name evidence="1" type="ORF">ACA1_177410</name>
</gene>
<organism evidence="1 2">
    <name type="scientific">Acanthamoeba castellanii (strain ATCC 30010 / Neff)</name>
    <dbReference type="NCBI Taxonomy" id="1257118"/>
    <lineage>
        <taxon>Eukaryota</taxon>
        <taxon>Amoebozoa</taxon>
        <taxon>Discosea</taxon>
        <taxon>Longamoebia</taxon>
        <taxon>Centramoebida</taxon>
        <taxon>Acanthamoebidae</taxon>
        <taxon>Acanthamoeba</taxon>
    </lineage>
</organism>
<protein>
    <submittedName>
        <fullName evidence="1">Uncharacterized protein</fullName>
    </submittedName>
</protein>
<dbReference type="EMBL" id="KB008006">
    <property type="protein sequence ID" value="ELR16133.1"/>
    <property type="molecule type" value="Genomic_DNA"/>
</dbReference>
<dbReference type="Proteomes" id="UP000011083">
    <property type="component" value="Unassembled WGS sequence"/>
</dbReference>
<reference evidence="1 2" key="1">
    <citation type="journal article" date="2013" name="Genome Biol.">
        <title>Genome of Acanthamoeba castellanii highlights extensive lateral gene transfer and early evolution of tyrosine kinase signaling.</title>
        <authorList>
            <person name="Clarke M."/>
            <person name="Lohan A.J."/>
            <person name="Liu B."/>
            <person name="Lagkouvardos I."/>
            <person name="Roy S."/>
            <person name="Zafar N."/>
            <person name="Bertelli C."/>
            <person name="Schilde C."/>
            <person name="Kianianmomeni A."/>
            <person name="Burglin T.R."/>
            <person name="Frech C."/>
            <person name="Turcotte B."/>
            <person name="Kopec K.O."/>
            <person name="Synnott J.M."/>
            <person name="Choo C."/>
            <person name="Paponov I."/>
            <person name="Finkler A."/>
            <person name="Soon Heng Tan C."/>
            <person name="Hutchins A.P."/>
            <person name="Weinmeier T."/>
            <person name="Rattei T."/>
            <person name="Chu J.S."/>
            <person name="Gimenez G."/>
            <person name="Irimia M."/>
            <person name="Rigden D.J."/>
            <person name="Fitzpatrick D.A."/>
            <person name="Lorenzo-Morales J."/>
            <person name="Bateman A."/>
            <person name="Chiu C.H."/>
            <person name="Tang P."/>
            <person name="Hegemann P."/>
            <person name="Fromm H."/>
            <person name="Raoult D."/>
            <person name="Greub G."/>
            <person name="Miranda-Saavedra D."/>
            <person name="Chen N."/>
            <person name="Nash P."/>
            <person name="Ginger M.L."/>
            <person name="Horn M."/>
            <person name="Schaap P."/>
            <person name="Caler L."/>
            <person name="Loftus B."/>
        </authorList>
    </citation>
    <scope>NUCLEOTIDE SEQUENCE [LARGE SCALE GENOMIC DNA]</scope>
    <source>
        <strain evidence="1 2">Neff</strain>
    </source>
</reference>
<dbReference type="AlphaFoldDB" id="L8GU46"/>
<accession>L8GU46</accession>
<proteinExistence type="predicted"/>
<evidence type="ECO:0000313" key="1">
    <source>
        <dbReference type="EMBL" id="ELR16133.1"/>
    </source>
</evidence>
<evidence type="ECO:0000313" key="2">
    <source>
        <dbReference type="Proteomes" id="UP000011083"/>
    </source>
</evidence>